<accession>A0A368UZ97</accession>
<evidence type="ECO:0000256" key="1">
    <source>
        <dbReference type="SAM" id="MobiDB-lite"/>
    </source>
</evidence>
<protein>
    <submittedName>
        <fullName evidence="2">Uncharacterized protein</fullName>
    </submittedName>
</protein>
<reference evidence="2 3" key="1">
    <citation type="submission" date="2018-07" db="EMBL/GenBank/DDBJ databases">
        <title>Freshwater and sediment microbial communities from various areas in North America, analyzing microbe dynamics in response to fracking.</title>
        <authorList>
            <person name="Lamendella R."/>
        </authorList>
    </citation>
    <scope>NUCLEOTIDE SEQUENCE [LARGE SCALE GENOMIC DNA]</scope>
    <source>
        <strain evidence="2 3">114E</strain>
    </source>
</reference>
<evidence type="ECO:0000313" key="2">
    <source>
        <dbReference type="EMBL" id="RCW34158.1"/>
    </source>
</evidence>
<proteinExistence type="predicted"/>
<dbReference type="Proteomes" id="UP000252795">
    <property type="component" value="Unassembled WGS sequence"/>
</dbReference>
<dbReference type="EMBL" id="QPJB01000006">
    <property type="protein sequence ID" value="RCW34158.1"/>
    <property type="molecule type" value="Genomic_DNA"/>
</dbReference>
<comment type="caution">
    <text evidence="2">The sequence shown here is derived from an EMBL/GenBank/DDBJ whole genome shotgun (WGS) entry which is preliminary data.</text>
</comment>
<name>A0A368UZ97_MARNT</name>
<organism evidence="2 3">
    <name type="scientific">Marinobacter nauticus</name>
    <name type="common">Marinobacter hydrocarbonoclasticus</name>
    <name type="synonym">Marinobacter aquaeolei</name>
    <dbReference type="NCBI Taxonomy" id="2743"/>
    <lineage>
        <taxon>Bacteria</taxon>
        <taxon>Pseudomonadati</taxon>
        <taxon>Pseudomonadota</taxon>
        <taxon>Gammaproteobacteria</taxon>
        <taxon>Pseudomonadales</taxon>
        <taxon>Marinobacteraceae</taxon>
        <taxon>Marinobacter</taxon>
    </lineage>
</organism>
<dbReference type="AlphaFoldDB" id="A0A368UZ97"/>
<gene>
    <name evidence="2" type="ORF">DET51_106198</name>
</gene>
<feature type="region of interest" description="Disordered" evidence="1">
    <location>
        <begin position="1"/>
        <end position="25"/>
    </location>
</feature>
<sequence length="63" mass="7024">MSRAEAPGKCLLETSNADAGSPKSRSGWLNIEVTKIGQLMAALKITGVRRWERARNRVFLQPR</sequence>
<evidence type="ECO:0000313" key="3">
    <source>
        <dbReference type="Proteomes" id="UP000252795"/>
    </source>
</evidence>